<dbReference type="AlphaFoldDB" id="A0A0N8R0Q7"/>
<sequence>MTVGAAAAIGAREASNRFPWLNAAARRAPYLSSALIICVGV</sequence>
<name>A0A0N8R0Q7_PSECA</name>
<reference evidence="1 2" key="1">
    <citation type="submission" date="2015-09" db="EMBL/GenBank/DDBJ databases">
        <title>Genome announcement of multiple Pseudomonas syringae strains.</title>
        <authorList>
            <person name="Thakur S."/>
            <person name="Wang P.W."/>
            <person name="Gong Y."/>
            <person name="Weir B.S."/>
            <person name="Guttman D.S."/>
        </authorList>
    </citation>
    <scope>NUCLEOTIDE SEQUENCE [LARGE SCALE GENOMIC DNA]</scope>
    <source>
        <strain evidence="1 2">ICMP2823</strain>
    </source>
</reference>
<accession>A0A0N8R0Q7</accession>
<organism evidence="1 2">
    <name type="scientific">Pseudomonas cannabina</name>
    <dbReference type="NCBI Taxonomy" id="86840"/>
    <lineage>
        <taxon>Bacteria</taxon>
        <taxon>Pseudomonadati</taxon>
        <taxon>Pseudomonadota</taxon>
        <taxon>Gammaproteobacteria</taxon>
        <taxon>Pseudomonadales</taxon>
        <taxon>Pseudomonadaceae</taxon>
        <taxon>Pseudomonas</taxon>
    </lineage>
</organism>
<protein>
    <submittedName>
        <fullName evidence="1">Uncharacterized protein</fullName>
    </submittedName>
</protein>
<comment type="caution">
    <text evidence="1">The sequence shown here is derived from an EMBL/GenBank/DDBJ whole genome shotgun (WGS) entry which is preliminary data.</text>
</comment>
<evidence type="ECO:0000313" key="2">
    <source>
        <dbReference type="Proteomes" id="UP000050564"/>
    </source>
</evidence>
<dbReference type="PATRIC" id="fig|86840.3.peg.3518"/>
<gene>
    <name evidence="1" type="ORF">ALO81_04837</name>
</gene>
<dbReference type="Proteomes" id="UP000050564">
    <property type="component" value="Unassembled WGS sequence"/>
</dbReference>
<proteinExistence type="predicted"/>
<evidence type="ECO:0000313" key="1">
    <source>
        <dbReference type="EMBL" id="KPW81862.1"/>
    </source>
</evidence>
<dbReference type="EMBL" id="LJPX01000009">
    <property type="protein sequence ID" value="KPW81862.1"/>
    <property type="molecule type" value="Genomic_DNA"/>
</dbReference>